<dbReference type="Proteomes" id="UP000324222">
    <property type="component" value="Unassembled WGS sequence"/>
</dbReference>
<comment type="caution">
    <text evidence="2">The sequence shown here is derived from an EMBL/GenBank/DDBJ whole genome shotgun (WGS) entry which is preliminary data.</text>
</comment>
<evidence type="ECO:0000313" key="3">
    <source>
        <dbReference type="Proteomes" id="UP000324222"/>
    </source>
</evidence>
<feature type="region of interest" description="Disordered" evidence="1">
    <location>
        <begin position="43"/>
        <end position="62"/>
    </location>
</feature>
<dbReference type="AlphaFoldDB" id="A0A5B7EW77"/>
<keyword evidence="3" id="KW-1185">Reference proteome</keyword>
<evidence type="ECO:0000256" key="1">
    <source>
        <dbReference type="SAM" id="MobiDB-lite"/>
    </source>
</evidence>
<reference evidence="2 3" key="1">
    <citation type="submission" date="2019-05" db="EMBL/GenBank/DDBJ databases">
        <title>Another draft genome of Portunus trituberculatus and its Hox gene families provides insights of decapod evolution.</title>
        <authorList>
            <person name="Jeong J.-H."/>
            <person name="Song I."/>
            <person name="Kim S."/>
            <person name="Choi T."/>
            <person name="Kim D."/>
            <person name="Ryu S."/>
            <person name="Kim W."/>
        </authorList>
    </citation>
    <scope>NUCLEOTIDE SEQUENCE [LARGE SCALE GENOMIC DNA]</scope>
    <source>
        <tissue evidence="2">Muscle</tissue>
    </source>
</reference>
<sequence>MSLAIARRPKKDHKERHTPLQTQNLQGGSHILRWVQHFYPMTEGRNQRSERSITTLRTRKVQ</sequence>
<protein>
    <submittedName>
        <fullName evidence="2">Uncharacterized protein</fullName>
    </submittedName>
</protein>
<feature type="compositionally biased region" description="Basic residues" evidence="1">
    <location>
        <begin position="7"/>
        <end position="16"/>
    </location>
</feature>
<name>A0A5B7EW77_PORTR</name>
<evidence type="ECO:0000313" key="2">
    <source>
        <dbReference type="EMBL" id="MPC37133.1"/>
    </source>
</evidence>
<accession>A0A5B7EW77</accession>
<dbReference type="EMBL" id="VSRR010003697">
    <property type="protein sequence ID" value="MPC37133.1"/>
    <property type="molecule type" value="Genomic_DNA"/>
</dbReference>
<organism evidence="2 3">
    <name type="scientific">Portunus trituberculatus</name>
    <name type="common">Swimming crab</name>
    <name type="synonym">Neptunus trituberculatus</name>
    <dbReference type="NCBI Taxonomy" id="210409"/>
    <lineage>
        <taxon>Eukaryota</taxon>
        <taxon>Metazoa</taxon>
        <taxon>Ecdysozoa</taxon>
        <taxon>Arthropoda</taxon>
        <taxon>Crustacea</taxon>
        <taxon>Multicrustacea</taxon>
        <taxon>Malacostraca</taxon>
        <taxon>Eumalacostraca</taxon>
        <taxon>Eucarida</taxon>
        <taxon>Decapoda</taxon>
        <taxon>Pleocyemata</taxon>
        <taxon>Brachyura</taxon>
        <taxon>Eubrachyura</taxon>
        <taxon>Portunoidea</taxon>
        <taxon>Portunidae</taxon>
        <taxon>Portuninae</taxon>
        <taxon>Portunus</taxon>
    </lineage>
</organism>
<proteinExistence type="predicted"/>
<feature type="region of interest" description="Disordered" evidence="1">
    <location>
        <begin position="1"/>
        <end position="27"/>
    </location>
</feature>
<gene>
    <name evidence="2" type="ORF">E2C01_030607</name>
</gene>